<dbReference type="Proteomes" id="UP001165101">
    <property type="component" value="Unassembled WGS sequence"/>
</dbReference>
<dbReference type="EMBL" id="BSXV01001626">
    <property type="protein sequence ID" value="GME93434.1"/>
    <property type="molecule type" value="Genomic_DNA"/>
</dbReference>
<keyword evidence="2" id="KW-1185">Reference proteome</keyword>
<sequence>MDELFFIPPAAVALPIVYHKFEDLNDDYKEIQEYLDLFKGDVATVEERYSFIDDFKNGNLIGHELFYYNDKDNNDEFYRALYDGLPSMKTAMESLDKINLEFELGDFLMVIQPSNKIFKDLLKLCGKKKSNEYDMDILNKYLNLNKISSNKNNKYINEKKNTVEPLVLILPHNQYGMLSGEFRIADPLKHEVFLADPMDIPLVGLIPQNEETGQLPYWSYKNTKRRTNYGWDANLYKERVSLIHFSDYPIPKPWYEQYLNQDTKHRVACRVTEDGEIGYIAGNTILEDCDSVKIWNHLYTDYAHERMEYCGLPLVP</sequence>
<protein>
    <submittedName>
        <fullName evidence="1">Unnamed protein product</fullName>
    </submittedName>
</protein>
<name>A0ACB5TR22_CANBO</name>
<organism evidence="1 2">
    <name type="scientific">Candida boidinii</name>
    <name type="common">Yeast</name>
    <dbReference type="NCBI Taxonomy" id="5477"/>
    <lineage>
        <taxon>Eukaryota</taxon>
        <taxon>Fungi</taxon>
        <taxon>Dikarya</taxon>
        <taxon>Ascomycota</taxon>
        <taxon>Saccharomycotina</taxon>
        <taxon>Pichiomycetes</taxon>
        <taxon>Pichiales</taxon>
        <taxon>Pichiaceae</taxon>
        <taxon>Ogataea</taxon>
        <taxon>Ogataea/Candida clade</taxon>
    </lineage>
</organism>
<evidence type="ECO:0000313" key="2">
    <source>
        <dbReference type="Proteomes" id="UP001165101"/>
    </source>
</evidence>
<proteinExistence type="predicted"/>
<comment type="caution">
    <text evidence="1">The sequence shown here is derived from an EMBL/GenBank/DDBJ whole genome shotgun (WGS) entry which is preliminary data.</text>
</comment>
<accession>A0ACB5TR22</accession>
<reference evidence="1" key="1">
    <citation type="submission" date="2023-04" db="EMBL/GenBank/DDBJ databases">
        <title>Candida boidinii NBRC 1967.</title>
        <authorList>
            <person name="Ichikawa N."/>
            <person name="Sato H."/>
            <person name="Tonouchi N."/>
        </authorList>
    </citation>
    <scope>NUCLEOTIDE SEQUENCE</scope>
    <source>
        <strain evidence="1">NBRC 1967</strain>
    </source>
</reference>
<gene>
    <name evidence="1" type="ORF">Cboi01_000314100</name>
</gene>
<evidence type="ECO:0000313" key="1">
    <source>
        <dbReference type="EMBL" id="GME93434.1"/>
    </source>
</evidence>